<accession>A0A7W7RA18</accession>
<keyword evidence="3" id="KW-1185">Reference proteome</keyword>
<dbReference type="InterPro" id="IPR007302">
    <property type="entry name" value="CP_ATPgrasp"/>
</dbReference>
<dbReference type="SUPFAM" id="SSF56059">
    <property type="entry name" value="Glutathione synthetase ATP-binding domain-like"/>
    <property type="match status" value="1"/>
</dbReference>
<evidence type="ECO:0000313" key="2">
    <source>
        <dbReference type="EMBL" id="MBB4928210.1"/>
    </source>
</evidence>
<protein>
    <recommendedName>
        <fullName evidence="1">Circularly permuted ATPgrasp domain-containing protein</fullName>
    </recommendedName>
</protein>
<dbReference type="Proteomes" id="UP000540506">
    <property type="component" value="Unassembled WGS sequence"/>
</dbReference>
<name>A0A7W7RA18_KITKI</name>
<reference evidence="2 3" key="1">
    <citation type="submission" date="2020-08" db="EMBL/GenBank/DDBJ databases">
        <title>Sequencing the genomes of 1000 actinobacteria strains.</title>
        <authorList>
            <person name="Klenk H.-P."/>
        </authorList>
    </citation>
    <scope>NUCLEOTIDE SEQUENCE [LARGE SCALE GENOMIC DNA]</scope>
    <source>
        <strain evidence="2 3">DSM 41654</strain>
    </source>
</reference>
<proteinExistence type="predicted"/>
<dbReference type="Pfam" id="PF04174">
    <property type="entry name" value="CP_ATPgrasp_1"/>
    <property type="match status" value="1"/>
</dbReference>
<sequence>MDRNAQQQLGMLCARMLELAIEACRRRAADVGQLQELLGAPDGRELLLCPTDPIDHALLVAARPDIVYTAGIPRFVEFNIDGSVGGTLQSDLLAQRFLDLLTPLDPAVDLTLPPSAVDARFAAIRASLSPRRSARVAIPVFRHGAMAGLENPEDYLAWLQPMCDSGRRHGMETIACQLDALAAGERDNLLLAGEPVDAVLRLFLSVEQPTSPGLAALANAARAGTVKLHTSEATWLLSDKTILAWLWEDRAHMTPTDRALIERHVPWTGVFPHAATDIDQQLRHAREHQQQLVLKPTGGYGGGGVVLGPAVDTHEWNAALERAVQQGGHILQHHVTPDSIAMDFIHLETGETQHAEVPYVAGPFMFDRKISTTVIRHGAPGTGAVLNARNGALANTILLTTPGR</sequence>
<dbReference type="Gene3D" id="3.30.1490.270">
    <property type="match status" value="1"/>
</dbReference>
<dbReference type="AlphaFoldDB" id="A0A7W7RA18"/>
<feature type="domain" description="Circularly permuted ATPgrasp" evidence="1">
    <location>
        <begin position="213"/>
        <end position="325"/>
    </location>
</feature>
<dbReference type="RefSeq" id="WP_184945184.1">
    <property type="nucleotide sequence ID" value="NZ_JACHJV010000002.1"/>
</dbReference>
<organism evidence="2 3">
    <name type="scientific">Kitasatospora kifunensis</name>
    <name type="common">Streptomyces kifunensis</name>
    <dbReference type="NCBI Taxonomy" id="58351"/>
    <lineage>
        <taxon>Bacteria</taxon>
        <taxon>Bacillati</taxon>
        <taxon>Actinomycetota</taxon>
        <taxon>Actinomycetes</taxon>
        <taxon>Kitasatosporales</taxon>
        <taxon>Streptomycetaceae</taxon>
        <taxon>Kitasatospora</taxon>
    </lineage>
</organism>
<evidence type="ECO:0000259" key="1">
    <source>
        <dbReference type="Pfam" id="PF04174"/>
    </source>
</evidence>
<comment type="caution">
    <text evidence="2">The sequence shown here is derived from an EMBL/GenBank/DDBJ whole genome shotgun (WGS) entry which is preliminary data.</text>
</comment>
<gene>
    <name evidence="2" type="ORF">FHR34_007305</name>
</gene>
<evidence type="ECO:0000313" key="3">
    <source>
        <dbReference type="Proteomes" id="UP000540506"/>
    </source>
</evidence>
<dbReference type="EMBL" id="JACHJV010000002">
    <property type="protein sequence ID" value="MBB4928210.1"/>
    <property type="molecule type" value="Genomic_DNA"/>
</dbReference>